<feature type="transmembrane region" description="Helical" evidence="1">
    <location>
        <begin position="47"/>
        <end position="73"/>
    </location>
</feature>
<feature type="transmembrane region" description="Helical" evidence="1">
    <location>
        <begin position="132"/>
        <end position="156"/>
    </location>
</feature>
<feature type="transmembrane region" description="Helical" evidence="1">
    <location>
        <begin position="15"/>
        <end position="35"/>
    </location>
</feature>
<dbReference type="NCBIfam" id="TIGR03733">
    <property type="entry name" value="lanti_perm_MutG"/>
    <property type="match status" value="1"/>
</dbReference>
<feature type="transmembrane region" description="Helical" evidence="1">
    <location>
        <begin position="232"/>
        <end position="251"/>
    </location>
</feature>
<keyword evidence="1" id="KW-1133">Transmembrane helix</keyword>
<keyword evidence="3" id="KW-1185">Reference proteome</keyword>
<dbReference type="KEGG" id="aaut:ACETAC_00425"/>
<dbReference type="EMBL" id="CP060096">
    <property type="protein sequence ID" value="QSZ27438.1"/>
    <property type="molecule type" value="Genomic_DNA"/>
</dbReference>
<gene>
    <name evidence="2" type="ORF">ACETAC_00425</name>
</gene>
<dbReference type="Pfam" id="PF12730">
    <property type="entry name" value="ABC2_membrane_4"/>
    <property type="match status" value="1"/>
</dbReference>
<keyword evidence="1" id="KW-0472">Membrane</keyword>
<feature type="transmembrane region" description="Helical" evidence="1">
    <location>
        <begin position="162"/>
        <end position="183"/>
    </location>
</feature>
<dbReference type="RefSeq" id="WP_284680132.1">
    <property type="nucleotide sequence ID" value="NZ_CP060096.1"/>
</dbReference>
<accession>A0A975AW00</accession>
<protein>
    <submittedName>
        <fullName evidence="2">Lantibiotic immunity ABC transporter MutG family permease subunit</fullName>
    </submittedName>
</protein>
<feature type="transmembrane region" description="Helical" evidence="1">
    <location>
        <begin position="195"/>
        <end position="212"/>
    </location>
</feature>
<dbReference type="Proteomes" id="UP000671913">
    <property type="component" value="Chromosome"/>
</dbReference>
<keyword evidence="1" id="KW-0812">Transmembrane</keyword>
<sequence length="258" mass="28484">MKILSAEWLKTKRTFIRWFAFLTPIGFAVLILWYFSLRAITPDIQVAIYMGNFLTWTGLIIPVEAGLISGLIVHQEEVAGSFNGFLGSKVSKSSLYLGKLTILVLFSLCSTLLETIIIVAGTNYILNIPVSWPIFLSAALMAVIGTLPLLALHLWISFAWGMGASIGFGCGGALISSLMITGLGDKIWQFVPWAWPARLSGLLAIYLPGIKVPSELSKFTLSQVFWLTTMKGLIPAGIFFIIMLVGGIIWFNRWEGRY</sequence>
<evidence type="ECO:0000256" key="1">
    <source>
        <dbReference type="SAM" id="Phobius"/>
    </source>
</evidence>
<name>A0A975AW00_9THEO</name>
<dbReference type="CDD" id="cd21808">
    <property type="entry name" value="ABC-2_lan_permease_MutG"/>
    <property type="match status" value="1"/>
</dbReference>
<dbReference type="InterPro" id="IPR022294">
    <property type="entry name" value="ABC-transptr_permeasesu"/>
</dbReference>
<organism evidence="2 3">
    <name type="scientific">Aceticella autotrophica</name>
    <dbReference type="NCBI Taxonomy" id="2755338"/>
    <lineage>
        <taxon>Bacteria</taxon>
        <taxon>Bacillati</taxon>
        <taxon>Bacillota</taxon>
        <taxon>Clostridia</taxon>
        <taxon>Thermoanaerobacterales</taxon>
        <taxon>Thermoanaerobacteraceae</taxon>
        <taxon>Aceticella</taxon>
    </lineage>
</organism>
<feature type="transmembrane region" description="Helical" evidence="1">
    <location>
        <begin position="93"/>
        <end position="120"/>
    </location>
</feature>
<proteinExistence type="predicted"/>
<evidence type="ECO:0000313" key="2">
    <source>
        <dbReference type="EMBL" id="QSZ27438.1"/>
    </source>
</evidence>
<dbReference type="AlphaFoldDB" id="A0A975AW00"/>
<reference evidence="2" key="1">
    <citation type="submission" date="2020-08" db="EMBL/GenBank/DDBJ databases">
        <title>Genomic insights into the carbon and energy metabolism of the first obligate autotrophic acetogenic bacterium Aceticella autotrophica gen. nov., sp. nov.</title>
        <authorList>
            <person name="Toshchakov S.V."/>
            <person name="Elcheninov A.G."/>
            <person name="Kublanov I.V."/>
            <person name="Frolov E.N."/>
            <person name="Lebedinsky A.V."/>
        </authorList>
    </citation>
    <scope>NUCLEOTIDE SEQUENCE</scope>
    <source>
        <strain evidence="2">3443-3Ac</strain>
    </source>
</reference>
<evidence type="ECO:0000313" key="3">
    <source>
        <dbReference type="Proteomes" id="UP000671913"/>
    </source>
</evidence>